<comment type="caution">
    <text evidence="2">The sequence shown here is derived from an EMBL/GenBank/DDBJ whole genome shotgun (WGS) entry which is preliminary data.</text>
</comment>
<evidence type="ECO:0000313" key="3">
    <source>
        <dbReference type="Proteomes" id="UP001602245"/>
    </source>
</evidence>
<gene>
    <name evidence="2" type="ORF">ACFY35_46080</name>
</gene>
<organism evidence="2 3">
    <name type="scientific">Paractinoplanes globisporus</name>
    <dbReference type="NCBI Taxonomy" id="113565"/>
    <lineage>
        <taxon>Bacteria</taxon>
        <taxon>Bacillati</taxon>
        <taxon>Actinomycetota</taxon>
        <taxon>Actinomycetes</taxon>
        <taxon>Micromonosporales</taxon>
        <taxon>Micromonosporaceae</taxon>
        <taxon>Paractinoplanes</taxon>
    </lineage>
</organism>
<dbReference type="PANTHER" id="PTHR35007">
    <property type="entry name" value="INTEGRAL MEMBRANE PROTEIN-RELATED"/>
    <property type="match status" value="1"/>
</dbReference>
<reference evidence="2 3" key="1">
    <citation type="submission" date="2024-10" db="EMBL/GenBank/DDBJ databases">
        <title>The Natural Products Discovery Center: Release of the First 8490 Sequenced Strains for Exploring Actinobacteria Biosynthetic Diversity.</title>
        <authorList>
            <person name="Kalkreuter E."/>
            <person name="Kautsar S.A."/>
            <person name="Yang D."/>
            <person name="Bader C.D."/>
            <person name="Teijaro C.N."/>
            <person name="Fluegel L."/>
            <person name="Davis C.M."/>
            <person name="Simpson J.R."/>
            <person name="Lauterbach L."/>
            <person name="Steele A.D."/>
            <person name="Gui C."/>
            <person name="Meng S."/>
            <person name="Li G."/>
            <person name="Viehrig K."/>
            <person name="Ye F."/>
            <person name="Su P."/>
            <person name="Kiefer A.F."/>
            <person name="Nichols A."/>
            <person name="Cepeda A.J."/>
            <person name="Yan W."/>
            <person name="Fan B."/>
            <person name="Jiang Y."/>
            <person name="Adhikari A."/>
            <person name="Zheng C.-J."/>
            <person name="Schuster L."/>
            <person name="Cowan T.M."/>
            <person name="Smanski M.J."/>
            <person name="Chevrette M.G."/>
            <person name="De Carvalho L.P.S."/>
            <person name="Shen B."/>
        </authorList>
    </citation>
    <scope>NUCLEOTIDE SEQUENCE [LARGE SCALE GENOMIC DNA]</scope>
    <source>
        <strain evidence="2 3">NPDC000087</strain>
    </source>
</reference>
<keyword evidence="1" id="KW-0472">Membrane</keyword>
<dbReference type="EMBL" id="JBIAZU010000009">
    <property type="protein sequence ID" value="MFF5296847.1"/>
    <property type="molecule type" value="Genomic_DNA"/>
</dbReference>
<protein>
    <recommendedName>
        <fullName evidence="4">Type II secretion system protein GspF domain-containing protein</fullName>
    </recommendedName>
</protein>
<keyword evidence="1" id="KW-0812">Transmembrane</keyword>
<sequence length="286" mass="27139">MNALPVVCLVAGAAVIGWSGRWPDPRRAVLVGVGIVAAAGLVAGGPVLGVVAAVYAGIGGRALLLRAARRRAGAARTASIARLAGLAADLRAGLPVSGLSAAGLSAAELPASGLSPSGLSASGLSASGLSAFGLSASGLPAAELPASGLFASGLSASGLSASGLSASGLSASGPTLLEGRLGRLISSVWRLAERTGAPAADLVERIEADARAADRVAASAAAQAAGAQATALLLAGLPVGGIALGFAIGADPVGVLLHTPLGAACAIGAVILQGGGLIWADRLVAQ</sequence>
<proteinExistence type="predicted"/>
<name>A0ABW6WU83_9ACTN</name>
<feature type="transmembrane region" description="Helical" evidence="1">
    <location>
        <begin position="229"/>
        <end position="249"/>
    </location>
</feature>
<feature type="transmembrane region" description="Helical" evidence="1">
    <location>
        <begin position="261"/>
        <end position="280"/>
    </location>
</feature>
<evidence type="ECO:0008006" key="4">
    <source>
        <dbReference type="Google" id="ProtNLM"/>
    </source>
</evidence>
<dbReference type="Proteomes" id="UP001602245">
    <property type="component" value="Unassembled WGS sequence"/>
</dbReference>
<dbReference type="PANTHER" id="PTHR35007:SF4">
    <property type="entry name" value="CONSERVED TRANSMEMBRANE PROTEIN-RELATED"/>
    <property type="match status" value="1"/>
</dbReference>
<evidence type="ECO:0000313" key="2">
    <source>
        <dbReference type="EMBL" id="MFF5296847.1"/>
    </source>
</evidence>
<evidence type="ECO:0000256" key="1">
    <source>
        <dbReference type="SAM" id="Phobius"/>
    </source>
</evidence>
<dbReference type="RefSeq" id="WP_051115432.1">
    <property type="nucleotide sequence ID" value="NZ_JBIAZU010000009.1"/>
</dbReference>
<keyword evidence="3" id="KW-1185">Reference proteome</keyword>
<keyword evidence="1" id="KW-1133">Transmembrane helix</keyword>
<accession>A0ABW6WU83</accession>
<feature type="transmembrane region" description="Helical" evidence="1">
    <location>
        <begin position="29"/>
        <end position="56"/>
    </location>
</feature>